<dbReference type="Proteomes" id="UP001293718">
    <property type="component" value="Unassembled WGS sequence"/>
</dbReference>
<dbReference type="PROSITE" id="PS51355">
    <property type="entry name" value="GLUTATHIONE_PEROXID_3"/>
    <property type="match status" value="1"/>
</dbReference>
<evidence type="ECO:0000256" key="2">
    <source>
        <dbReference type="ARBA" id="ARBA00022559"/>
    </source>
</evidence>
<protein>
    <recommendedName>
        <fullName evidence="4">Glutathione peroxidase</fullName>
    </recommendedName>
</protein>
<reference evidence="5 6" key="1">
    <citation type="submission" date="2023-11" db="EMBL/GenBank/DDBJ databases">
        <title>Draft genome of Azohydromonas lata strain H1 (DSM1123), a polyhydroxyalkanoate producer.</title>
        <authorList>
            <person name="Traversa D."/>
            <person name="D'Addabbo P."/>
            <person name="Pazzani C."/>
            <person name="Manzari C."/>
            <person name="Chiara M."/>
            <person name="Scrascia M."/>
        </authorList>
    </citation>
    <scope>NUCLEOTIDE SEQUENCE [LARGE SCALE GENOMIC DNA]</scope>
    <source>
        <strain evidence="5 6">H1</strain>
        <plasmid evidence="5">unnamed</plasmid>
    </source>
</reference>
<dbReference type="PIRSF" id="PIRSF000303">
    <property type="entry name" value="Glutathion_perox"/>
    <property type="match status" value="1"/>
</dbReference>
<comment type="caution">
    <text evidence="5">The sequence shown here is derived from an EMBL/GenBank/DDBJ whole genome shotgun (WGS) entry which is preliminary data.</text>
</comment>
<dbReference type="SUPFAM" id="SSF52833">
    <property type="entry name" value="Thioredoxin-like"/>
    <property type="match status" value="1"/>
</dbReference>
<evidence type="ECO:0000256" key="3">
    <source>
        <dbReference type="ARBA" id="ARBA00023002"/>
    </source>
</evidence>
<keyword evidence="2 4" id="KW-0575">Peroxidase</keyword>
<gene>
    <name evidence="5" type="ORF">SM757_00775</name>
</gene>
<evidence type="ECO:0000256" key="4">
    <source>
        <dbReference type="RuleBase" id="RU000499"/>
    </source>
</evidence>
<keyword evidence="5" id="KW-0614">Plasmid</keyword>
<keyword evidence="6" id="KW-1185">Reference proteome</keyword>
<keyword evidence="3 4" id="KW-0560">Oxidoreductase</keyword>
<sequence length="222" mass="24334">MGTDAHVAKSCTGEQDFYGLILERIDGRPMRLARYWGQVLLVVNVASRSPLATTHLRELQSLHERYNEVGLKVMGFPCNDFGGMEPWDDGRIQDHYERTLGLSFTLFSKVSIAREPRHPLFAMLARAAEVPRDVGGMPPHARLAREPATTAGSQGPVHDNFEKFLVGRDGRLLHRFGPEIPPQAPQVLTALEQALGVARNGLSAAAASVGRSFQLASHSSLT</sequence>
<evidence type="ECO:0000313" key="5">
    <source>
        <dbReference type="EMBL" id="MDZ5455096.1"/>
    </source>
</evidence>
<dbReference type="InterPro" id="IPR036249">
    <property type="entry name" value="Thioredoxin-like_sf"/>
</dbReference>
<dbReference type="PRINTS" id="PR01011">
    <property type="entry name" value="GLUTPROXDASE"/>
</dbReference>
<evidence type="ECO:0000256" key="1">
    <source>
        <dbReference type="ARBA" id="ARBA00006926"/>
    </source>
</evidence>
<organism evidence="5 6">
    <name type="scientific">Azohydromonas lata</name>
    <dbReference type="NCBI Taxonomy" id="45677"/>
    <lineage>
        <taxon>Bacteria</taxon>
        <taxon>Pseudomonadati</taxon>
        <taxon>Pseudomonadota</taxon>
        <taxon>Betaproteobacteria</taxon>
        <taxon>Burkholderiales</taxon>
        <taxon>Sphaerotilaceae</taxon>
        <taxon>Azohydromonas</taxon>
    </lineage>
</organism>
<proteinExistence type="inferred from homology"/>
<comment type="similarity">
    <text evidence="1 4">Belongs to the glutathione peroxidase family.</text>
</comment>
<accession>A0ABU5I7M1</accession>
<dbReference type="InterPro" id="IPR000889">
    <property type="entry name" value="Glutathione_peroxidase"/>
</dbReference>
<geneLocation type="plasmid" evidence="5">
    <name>unnamed</name>
</geneLocation>
<dbReference type="RefSeq" id="WP_051243566.1">
    <property type="nucleotide sequence ID" value="NZ_JAXOJX010000001.1"/>
</dbReference>
<dbReference type="PANTHER" id="PTHR11592:SF40">
    <property type="entry name" value="THIOREDOXIN_GLUTATHIONE PEROXIDASE BTUE"/>
    <property type="match status" value="1"/>
</dbReference>
<dbReference type="Gene3D" id="3.40.30.10">
    <property type="entry name" value="Glutaredoxin"/>
    <property type="match status" value="1"/>
</dbReference>
<dbReference type="EMBL" id="JAXOJX010000001">
    <property type="protein sequence ID" value="MDZ5455096.1"/>
    <property type="molecule type" value="Genomic_DNA"/>
</dbReference>
<name>A0ABU5I7M1_9BURK</name>
<evidence type="ECO:0000313" key="6">
    <source>
        <dbReference type="Proteomes" id="UP001293718"/>
    </source>
</evidence>
<dbReference type="GO" id="GO:0004601">
    <property type="term" value="F:peroxidase activity"/>
    <property type="evidence" value="ECO:0007669"/>
    <property type="project" value="UniProtKB-KW"/>
</dbReference>
<dbReference type="Pfam" id="PF00255">
    <property type="entry name" value="GSHPx"/>
    <property type="match status" value="1"/>
</dbReference>
<dbReference type="PANTHER" id="PTHR11592">
    <property type="entry name" value="GLUTATHIONE PEROXIDASE"/>
    <property type="match status" value="1"/>
</dbReference>